<dbReference type="RefSeq" id="WP_011212309.1">
    <property type="nucleotide sequence ID" value="NC_006362.1"/>
</dbReference>
<organism evidence="3 4">
    <name type="scientific">Nocardia farcinica (strain IFM 10152)</name>
    <dbReference type="NCBI Taxonomy" id="247156"/>
    <lineage>
        <taxon>Bacteria</taxon>
        <taxon>Bacillati</taxon>
        <taxon>Actinomycetota</taxon>
        <taxon>Actinomycetes</taxon>
        <taxon>Mycobacteriales</taxon>
        <taxon>Nocardiaceae</taxon>
        <taxon>Nocardia</taxon>
    </lineage>
</organism>
<dbReference type="PANTHER" id="PTHR34386">
    <property type="entry name" value="GLUTAREDOXIN"/>
    <property type="match status" value="1"/>
</dbReference>
<dbReference type="AlphaFoldDB" id="Q5YMG4"/>
<dbReference type="PROSITE" id="PS51354">
    <property type="entry name" value="GLUTAREDOXIN_2"/>
    <property type="match status" value="1"/>
</dbReference>
<dbReference type="eggNOG" id="COG0358">
    <property type="taxonomic scope" value="Bacteria"/>
</dbReference>
<dbReference type="InterPro" id="IPR051548">
    <property type="entry name" value="Grx-like_ET"/>
</dbReference>
<dbReference type="GO" id="GO:0045454">
    <property type="term" value="P:cell redox homeostasis"/>
    <property type="evidence" value="ECO:0007669"/>
    <property type="project" value="TreeGrafter"/>
</dbReference>
<dbReference type="SUPFAM" id="SSF52833">
    <property type="entry name" value="Thioredoxin-like"/>
    <property type="match status" value="1"/>
</dbReference>
<name>Q5YMG4_NOCFA</name>
<feature type="compositionally biased region" description="Basic and acidic residues" evidence="1">
    <location>
        <begin position="107"/>
        <end position="116"/>
    </location>
</feature>
<dbReference type="GO" id="GO:0009055">
    <property type="term" value="F:electron transfer activity"/>
    <property type="evidence" value="ECO:0007669"/>
    <property type="project" value="TreeGrafter"/>
</dbReference>
<dbReference type="Proteomes" id="UP000006820">
    <property type="component" value="Plasmid pNF1"/>
</dbReference>
<geneLocation type="plasmid" evidence="3 4">
    <name>pNF1</name>
</geneLocation>
<dbReference type="PANTHER" id="PTHR34386:SF1">
    <property type="entry name" value="GLUTAREDOXIN-LIKE PROTEIN NRDH"/>
    <property type="match status" value="1"/>
</dbReference>
<dbReference type="InterPro" id="IPR002109">
    <property type="entry name" value="Glutaredoxin"/>
</dbReference>
<evidence type="ECO:0000259" key="2">
    <source>
        <dbReference type="Pfam" id="PF00462"/>
    </source>
</evidence>
<dbReference type="InterPro" id="IPR036249">
    <property type="entry name" value="Thioredoxin-like_sf"/>
</dbReference>
<dbReference type="HOGENOM" id="CLU_438585_0_0_11"/>
<dbReference type="GeneID" id="97008266"/>
<feature type="region of interest" description="Disordered" evidence="1">
    <location>
        <begin position="543"/>
        <end position="623"/>
    </location>
</feature>
<feature type="domain" description="Glutaredoxin" evidence="2">
    <location>
        <begin position="387"/>
        <end position="442"/>
    </location>
</feature>
<evidence type="ECO:0000256" key="1">
    <source>
        <dbReference type="SAM" id="MobiDB-lite"/>
    </source>
</evidence>
<dbReference type="KEGG" id="nfa:PNF1_1020"/>
<evidence type="ECO:0000313" key="4">
    <source>
        <dbReference type="Proteomes" id="UP000006820"/>
    </source>
</evidence>
<evidence type="ECO:0000313" key="3">
    <source>
        <dbReference type="EMBL" id="BAD60627.1"/>
    </source>
</evidence>
<dbReference type="Pfam" id="PF00462">
    <property type="entry name" value="Glutaredoxin"/>
    <property type="match status" value="1"/>
</dbReference>
<dbReference type="Gene3D" id="3.40.1360.10">
    <property type="match status" value="1"/>
</dbReference>
<feature type="compositionally biased region" description="Polar residues" evidence="1">
    <location>
        <begin position="550"/>
        <end position="566"/>
    </location>
</feature>
<accession>Q5YMG4</accession>
<keyword evidence="3" id="KW-0614">Plasmid</keyword>
<dbReference type="CDD" id="cd02976">
    <property type="entry name" value="NrdH"/>
    <property type="match status" value="1"/>
</dbReference>
<dbReference type="InterPro" id="IPR034154">
    <property type="entry name" value="TOPRIM_DnaG/twinkle"/>
</dbReference>
<dbReference type="eggNOG" id="COG0695">
    <property type="taxonomic scope" value="Bacteria"/>
</dbReference>
<dbReference type="CDD" id="cd01029">
    <property type="entry name" value="TOPRIM_primases"/>
    <property type="match status" value="1"/>
</dbReference>
<sequence length="623" mass="67547">MRTDKTGSPPSFARITQALDEWAFENSRPAGPASRRGQWTMYHCPAHQDDDPSLGLIYNADKHKTVVRCFTGCSDTQVLATIGLPESAIWDRQWVRVPGSPARPRAPRPEVPKARGDAPVPPKPSKKERLGKVVGPRYQAAIYHYTDHRGRPLGEVVRMHVPHERGTDKMFFQRKMDAGGRWSKGGFEPVLYHLPEVVQAIADGEDIHLPEGEKDVDRIRAAGRFATCNAMGAGSFRLEHARQLTGARRVIIIADRDSAGYQHALQVKRMLVGRVGEVLVVEAATGKDASNHFDLGHDFDEFVPVTDEQLERGFPGADEAIAAAEKAMEGVFRRSFDPETGWRWQWAPEAETELGIERAPAKSVQNQQNPETTMAQTAIAPGEGVQITVYTKPQCPQCDATKRTLDNLGFDYRIVDVTQDSAARQRLLDMGFQGAPVVEAGDVRFSGFRPDKLKTLPGVMRADVLAEQEAAAAQPGFPSTADRLSVDAVQAWAGPYLRAAMRRGEIPEVGSPQWAALPNGDPRKTGAVVEAALRYVQQATAAEATAPVARSQTSTVTATARNSSGRPTFAQLQEARRGEQALRAANGPLTPSAGAAAAAGASMTPASRANTSAAPQRTPGRGR</sequence>
<keyword evidence="4" id="KW-1185">Reference proteome</keyword>
<dbReference type="SUPFAM" id="SSF56731">
    <property type="entry name" value="DNA primase core"/>
    <property type="match status" value="1"/>
</dbReference>
<dbReference type="EMBL" id="AP006619">
    <property type="protein sequence ID" value="BAD60627.1"/>
    <property type="molecule type" value="Genomic_DNA"/>
</dbReference>
<feature type="region of interest" description="Disordered" evidence="1">
    <location>
        <begin position="99"/>
        <end position="129"/>
    </location>
</feature>
<feature type="compositionally biased region" description="Polar residues" evidence="1">
    <location>
        <begin position="604"/>
        <end position="615"/>
    </location>
</feature>
<proteinExistence type="predicted"/>
<reference evidence="3 4" key="1">
    <citation type="journal article" date="2004" name="Proc. Natl. Acad. Sci. U.S.A.">
        <title>The complete genomic sequence of Nocardia farcinica IFM 10152.</title>
        <authorList>
            <person name="Ishikawa J."/>
            <person name="Yamashita A."/>
            <person name="Mikami Y."/>
            <person name="Hoshino Y."/>
            <person name="Kurita H."/>
            <person name="Hotta K."/>
            <person name="Shiba T."/>
            <person name="Hattori M."/>
        </authorList>
    </citation>
    <scope>NUCLEOTIDE SEQUENCE [LARGE SCALE GENOMIC DNA]</scope>
    <source>
        <strain evidence="3 4">IFM 10152</strain>
        <plasmid evidence="4">Plasmid pNF1</plasmid>
    </source>
</reference>
<dbReference type="Gene3D" id="3.40.30.10">
    <property type="entry name" value="Glutaredoxin"/>
    <property type="match status" value="1"/>
</dbReference>
<protein>
    <recommendedName>
        <fullName evidence="2">Glutaredoxin domain-containing protein</fullName>
    </recommendedName>
</protein>
<gene>
    <name evidence="3" type="ordered locus">PNF1_1020</name>
</gene>